<accession>A0A517NWB5</accession>
<protein>
    <recommendedName>
        <fullName evidence="3">t-SNARE coiled-coil homology domain-containing protein</fullName>
    </recommendedName>
</protein>
<evidence type="ECO:0000313" key="5">
    <source>
        <dbReference type="Proteomes" id="UP000319817"/>
    </source>
</evidence>
<keyword evidence="1" id="KW-0175">Coiled coil</keyword>
<evidence type="ECO:0000259" key="3">
    <source>
        <dbReference type="PROSITE" id="PS50192"/>
    </source>
</evidence>
<dbReference type="AlphaFoldDB" id="A0A517NWB5"/>
<dbReference type="PANTHER" id="PTHR36508">
    <property type="entry name" value="PROTEIN SLYX"/>
    <property type="match status" value="1"/>
</dbReference>
<gene>
    <name evidence="4" type="ORF">K239x_34110</name>
</gene>
<dbReference type="InterPro" id="IPR000727">
    <property type="entry name" value="T_SNARE_dom"/>
</dbReference>
<feature type="coiled-coil region" evidence="1">
    <location>
        <begin position="2"/>
        <end position="29"/>
    </location>
</feature>
<dbReference type="Proteomes" id="UP000319817">
    <property type="component" value="Chromosome"/>
</dbReference>
<evidence type="ECO:0000256" key="1">
    <source>
        <dbReference type="SAM" id="Coils"/>
    </source>
</evidence>
<dbReference type="OrthoDB" id="284584at2"/>
<dbReference type="InterPro" id="IPR007236">
    <property type="entry name" value="SlyX"/>
</dbReference>
<name>A0A517NWB5_9BACT</name>
<proteinExistence type="predicted"/>
<dbReference type="RefSeq" id="WP_145419249.1">
    <property type="nucleotide sequence ID" value="NZ_CP036526.1"/>
</dbReference>
<sequence>MSDNTDKRVTELEMQLAHLQRMFDQLNDVVTDQSMRLDKIALEQKKLREKVQNSQTGSDGPVDPLDEKPPHY</sequence>
<reference evidence="4 5" key="1">
    <citation type="submission" date="2019-02" db="EMBL/GenBank/DDBJ databases">
        <title>Deep-cultivation of Planctomycetes and their phenomic and genomic characterization uncovers novel biology.</title>
        <authorList>
            <person name="Wiegand S."/>
            <person name="Jogler M."/>
            <person name="Boedeker C."/>
            <person name="Pinto D."/>
            <person name="Vollmers J."/>
            <person name="Rivas-Marin E."/>
            <person name="Kohn T."/>
            <person name="Peeters S.H."/>
            <person name="Heuer A."/>
            <person name="Rast P."/>
            <person name="Oberbeckmann S."/>
            <person name="Bunk B."/>
            <person name="Jeske O."/>
            <person name="Meyerdierks A."/>
            <person name="Storesund J.E."/>
            <person name="Kallscheuer N."/>
            <person name="Luecker S."/>
            <person name="Lage O.M."/>
            <person name="Pohl T."/>
            <person name="Merkel B.J."/>
            <person name="Hornburger P."/>
            <person name="Mueller R.-W."/>
            <person name="Bruemmer F."/>
            <person name="Labrenz M."/>
            <person name="Spormann A.M."/>
            <person name="Op den Camp H."/>
            <person name="Overmann J."/>
            <person name="Amann R."/>
            <person name="Jetten M.S.M."/>
            <person name="Mascher T."/>
            <person name="Medema M.H."/>
            <person name="Devos D.P."/>
            <person name="Kaster A.-K."/>
            <person name="Ovreas L."/>
            <person name="Rohde M."/>
            <person name="Galperin M.Y."/>
            <person name="Jogler C."/>
        </authorList>
    </citation>
    <scope>NUCLEOTIDE SEQUENCE [LARGE SCALE GENOMIC DNA]</scope>
    <source>
        <strain evidence="4 5">K23_9</strain>
    </source>
</reference>
<dbReference type="PANTHER" id="PTHR36508:SF1">
    <property type="entry name" value="PROTEIN SLYX"/>
    <property type="match status" value="1"/>
</dbReference>
<feature type="region of interest" description="Disordered" evidence="2">
    <location>
        <begin position="48"/>
        <end position="72"/>
    </location>
</feature>
<dbReference type="EMBL" id="CP036526">
    <property type="protein sequence ID" value="QDT11414.1"/>
    <property type="molecule type" value="Genomic_DNA"/>
</dbReference>
<dbReference type="Pfam" id="PF04102">
    <property type="entry name" value="SlyX"/>
    <property type="match status" value="1"/>
</dbReference>
<feature type="domain" description="T-SNARE coiled-coil homology" evidence="3">
    <location>
        <begin position="1"/>
        <end position="40"/>
    </location>
</feature>
<evidence type="ECO:0000313" key="4">
    <source>
        <dbReference type="EMBL" id="QDT11414.1"/>
    </source>
</evidence>
<evidence type="ECO:0000256" key="2">
    <source>
        <dbReference type="SAM" id="MobiDB-lite"/>
    </source>
</evidence>
<organism evidence="4 5">
    <name type="scientific">Stieleria marina</name>
    <dbReference type="NCBI Taxonomy" id="1930275"/>
    <lineage>
        <taxon>Bacteria</taxon>
        <taxon>Pseudomonadati</taxon>
        <taxon>Planctomycetota</taxon>
        <taxon>Planctomycetia</taxon>
        <taxon>Pirellulales</taxon>
        <taxon>Pirellulaceae</taxon>
        <taxon>Stieleria</taxon>
    </lineage>
</organism>
<keyword evidence="5" id="KW-1185">Reference proteome</keyword>
<dbReference type="PROSITE" id="PS50192">
    <property type="entry name" value="T_SNARE"/>
    <property type="match status" value="1"/>
</dbReference>